<dbReference type="OrthoDB" id="5872133at2759"/>
<dbReference type="Pfam" id="PF05699">
    <property type="entry name" value="Dimer_Tnp_hAT"/>
    <property type="match status" value="1"/>
</dbReference>
<dbReference type="InterPro" id="IPR008906">
    <property type="entry name" value="HATC_C_dom"/>
</dbReference>
<reference evidence="2" key="1">
    <citation type="submission" date="2020-09" db="EMBL/GenBank/DDBJ databases">
        <authorList>
            <person name="Kikuchi T."/>
        </authorList>
    </citation>
    <scope>NUCLEOTIDE SEQUENCE</scope>
    <source>
        <strain evidence="2">SH1</strain>
    </source>
</reference>
<name>A0A811KCV4_9BILA</name>
<proteinExistence type="predicted"/>
<evidence type="ECO:0000313" key="2">
    <source>
        <dbReference type="EMBL" id="CAD5213583.1"/>
    </source>
</evidence>
<dbReference type="AlphaFoldDB" id="A0A811KCV4"/>
<dbReference type="PANTHER" id="PTHR45749:SF21">
    <property type="entry name" value="DUF4371 DOMAIN-CONTAINING PROTEIN"/>
    <property type="match status" value="1"/>
</dbReference>
<dbReference type="EMBL" id="CAJFCW020000003">
    <property type="protein sequence ID" value="CAG9101157.1"/>
    <property type="molecule type" value="Genomic_DNA"/>
</dbReference>
<accession>A0A811KCV4</accession>
<feature type="domain" description="HAT C-terminal dimerisation" evidence="1">
    <location>
        <begin position="716"/>
        <end position="772"/>
    </location>
</feature>
<sequence>MNYFRQSVTISNNRTTAKAQDLCQYNFSSDYCSPQLSQIGVNITEAKKCTDYYSPEFGATVKYIKEEFANSCAKSSSEAKHDIQKRDPNTLKLVVLSDLNNPSKSSSAPRSVLTSEPVMSSDASTTKRLFSPSSGRTDILGSFVTTEEVTLNTSIDDWPTFSRRRGERTTVEKLGKSYFEVNVHKNSYMTFSPQDYGIYCRACVLFCPFGVGASGGGKAGEFVSRPFTDWGSYNKGQSRGKTHHINTEYHKECCRKTETFILSMLNPEKDIRTKAANTETDRLNFGRKTAFDNIVFCARNGLDLRGTNSNIVTVPQNASDFDPSDGNYTNLLKARLRWNDPLAHDVMNGSKSFHYNSGQVQNEILAACGKVTRESIKSELTFSRYISIGIDETTDESNQSQMTVILRYLKDFTIVERFWSFVRLEKADSEYLTEVIVKAANMKGCHNGVQKRLLDRFPLATFYYCSIHALNLSLTKGTNCDLLIKGMKIINDLSTYINNSPKRAELLSKAIEGIKGPQERRRKLLKLFATRWCERSDSVIVFFDCINPIVAMLIQLDQTSALDIFTAQATVQQIIDVIKGWNLKKGAGSFNNVMTLVQNLKQEINLYDAVDVYDDHGMAKIEEKHTEMVKKLGEQILKTFDKTFSLTRSLGLFLPANVTNFDDVKEICDFCMENGALTCSTVEMQTEFERCVQTVTQNKSKLETADYKMLLKYTMDLYPNVHVLLKIFFTISPSNATAERTFSSMKFLKSSLRNRMKQDRLNDCSTIYINKDIEIDEKKVLVEFMKDNRRFDFGKVTVQEEEKESD</sequence>
<dbReference type="Proteomes" id="UP000614601">
    <property type="component" value="Unassembled WGS sequence"/>
</dbReference>
<dbReference type="SUPFAM" id="SSF53098">
    <property type="entry name" value="Ribonuclease H-like"/>
    <property type="match status" value="1"/>
</dbReference>
<gene>
    <name evidence="2" type="ORF">BOKJ2_LOCUS5165</name>
</gene>
<dbReference type="GO" id="GO:0046983">
    <property type="term" value="F:protein dimerization activity"/>
    <property type="evidence" value="ECO:0007669"/>
    <property type="project" value="InterPro"/>
</dbReference>
<evidence type="ECO:0000259" key="1">
    <source>
        <dbReference type="Pfam" id="PF05699"/>
    </source>
</evidence>
<dbReference type="Proteomes" id="UP000783686">
    <property type="component" value="Unassembled WGS sequence"/>
</dbReference>
<protein>
    <recommendedName>
        <fullName evidence="1">HAT C-terminal dimerisation domain-containing protein</fullName>
    </recommendedName>
</protein>
<evidence type="ECO:0000313" key="3">
    <source>
        <dbReference type="Proteomes" id="UP000614601"/>
    </source>
</evidence>
<dbReference type="EMBL" id="CAJFDH010000003">
    <property type="protein sequence ID" value="CAD5213583.1"/>
    <property type="molecule type" value="Genomic_DNA"/>
</dbReference>
<dbReference type="PANTHER" id="PTHR45749">
    <property type="match status" value="1"/>
</dbReference>
<keyword evidence="3" id="KW-1185">Reference proteome</keyword>
<dbReference type="InterPro" id="IPR012337">
    <property type="entry name" value="RNaseH-like_sf"/>
</dbReference>
<comment type="caution">
    <text evidence="2">The sequence shown here is derived from an EMBL/GenBank/DDBJ whole genome shotgun (WGS) entry which is preliminary data.</text>
</comment>
<organism evidence="2 3">
    <name type="scientific">Bursaphelenchus okinawaensis</name>
    <dbReference type="NCBI Taxonomy" id="465554"/>
    <lineage>
        <taxon>Eukaryota</taxon>
        <taxon>Metazoa</taxon>
        <taxon>Ecdysozoa</taxon>
        <taxon>Nematoda</taxon>
        <taxon>Chromadorea</taxon>
        <taxon>Rhabditida</taxon>
        <taxon>Tylenchina</taxon>
        <taxon>Tylenchomorpha</taxon>
        <taxon>Aphelenchoidea</taxon>
        <taxon>Aphelenchoididae</taxon>
        <taxon>Bursaphelenchus</taxon>
    </lineage>
</organism>